<feature type="domain" description="DUF2090" evidence="1">
    <location>
        <begin position="8"/>
        <end position="298"/>
    </location>
</feature>
<dbReference type="Pfam" id="PF09863">
    <property type="entry name" value="DUF2090"/>
    <property type="match status" value="1"/>
</dbReference>
<keyword evidence="2" id="KW-0808">Transferase</keyword>
<dbReference type="Gene3D" id="3.20.20.70">
    <property type="entry name" value="Aldolase class I"/>
    <property type="match status" value="1"/>
</dbReference>
<dbReference type="AlphaFoldDB" id="A0A927RIU9"/>
<protein>
    <submittedName>
        <fullName evidence="2">5-dehydro-2-deoxygluconokinase</fullName>
        <ecNumber evidence="2">2.7.1.92</ecNumber>
    </submittedName>
</protein>
<dbReference type="InterPro" id="IPR018659">
    <property type="entry name" value="DUF2090"/>
</dbReference>
<dbReference type="RefSeq" id="WP_192750677.1">
    <property type="nucleotide sequence ID" value="NZ_BAABJL010000147.1"/>
</dbReference>
<evidence type="ECO:0000313" key="2">
    <source>
        <dbReference type="EMBL" id="MBE1606571.1"/>
    </source>
</evidence>
<dbReference type="EMBL" id="JADBEM010000001">
    <property type="protein sequence ID" value="MBE1606571.1"/>
    <property type="molecule type" value="Genomic_DNA"/>
</dbReference>
<dbReference type="GO" id="GO:0047590">
    <property type="term" value="F:5-dehydro-2-deoxygluconokinase activity"/>
    <property type="evidence" value="ECO:0007669"/>
    <property type="project" value="UniProtKB-EC"/>
</dbReference>
<reference evidence="2" key="1">
    <citation type="submission" date="2020-10" db="EMBL/GenBank/DDBJ databases">
        <title>Sequencing the genomes of 1000 actinobacteria strains.</title>
        <authorList>
            <person name="Klenk H.-P."/>
        </authorList>
    </citation>
    <scope>NUCLEOTIDE SEQUENCE</scope>
    <source>
        <strain evidence="2">DSM 45354</strain>
    </source>
</reference>
<dbReference type="InterPro" id="IPR013785">
    <property type="entry name" value="Aldolase_TIM"/>
</dbReference>
<gene>
    <name evidence="2" type="ORF">HEB94_003419</name>
</gene>
<dbReference type="Proteomes" id="UP000638648">
    <property type="component" value="Unassembled WGS sequence"/>
</dbReference>
<sequence length="313" mass="34251">MVLGYQSPLYVMAFDHRGSFERDLFGAKPPVRPEVRAGITDAKKIIYEGFVRVVGSGAPREAAGVLVDEQFGAEVARAAKAAGYLLAMPVEKSGQPEFDFFYGEDFGAHIEAFDPKFAKVLVRYNAEGDRDLNARQSERLARLSSWLHERDRKFLFELLVPPTREQLERCGGDHGRYDRELRPDLVARAIGSLQDSGVNPDIWKIEGLETANDCIQVVAQARTGGRDGVSCIVLGRGADLAKVTQWVEIAAGVPGFIGLAVGRTVWEDALRAYLASTVTRDQAAATIADRYRDLVDAYVTTARAGVVPTSESS</sequence>
<keyword evidence="3" id="KW-1185">Reference proteome</keyword>
<accession>A0A927RIU9</accession>
<proteinExistence type="predicted"/>
<evidence type="ECO:0000313" key="3">
    <source>
        <dbReference type="Proteomes" id="UP000638648"/>
    </source>
</evidence>
<organism evidence="2 3">
    <name type="scientific">Actinopolymorpha pittospori</name>
    <dbReference type="NCBI Taxonomy" id="648752"/>
    <lineage>
        <taxon>Bacteria</taxon>
        <taxon>Bacillati</taxon>
        <taxon>Actinomycetota</taxon>
        <taxon>Actinomycetes</taxon>
        <taxon>Propionibacteriales</taxon>
        <taxon>Actinopolymorphaceae</taxon>
        <taxon>Actinopolymorpha</taxon>
    </lineage>
</organism>
<comment type="caution">
    <text evidence="2">The sequence shown here is derived from an EMBL/GenBank/DDBJ whole genome shotgun (WGS) entry which is preliminary data.</text>
</comment>
<dbReference type="SUPFAM" id="SSF51569">
    <property type="entry name" value="Aldolase"/>
    <property type="match status" value="1"/>
</dbReference>
<name>A0A927RIU9_9ACTN</name>
<evidence type="ECO:0000259" key="1">
    <source>
        <dbReference type="Pfam" id="PF09863"/>
    </source>
</evidence>
<dbReference type="EC" id="2.7.1.92" evidence="2"/>